<evidence type="ECO:0000256" key="7">
    <source>
        <dbReference type="ARBA" id="ARBA00022729"/>
    </source>
</evidence>
<evidence type="ECO:0000259" key="13">
    <source>
        <dbReference type="Pfam" id="PF05658"/>
    </source>
</evidence>
<dbReference type="InterPro" id="IPR011049">
    <property type="entry name" value="Serralysin-like_metalloprot_C"/>
</dbReference>
<dbReference type="SUPFAM" id="SSF54523">
    <property type="entry name" value="Pili subunits"/>
    <property type="match status" value="1"/>
</dbReference>
<dbReference type="Gene3D" id="1.20.5.170">
    <property type="match status" value="1"/>
</dbReference>
<dbReference type="InterPro" id="IPR008640">
    <property type="entry name" value="Adhesin_Head_dom"/>
</dbReference>
<evidence type="ECO:0000256" key="6">
    <source>
        <dbReference type="ARBA" id="ARBA00022692"/>
    </source>
</evidence>
<feature type="domain" description="Trimeric autotransporter adhesin YadA-like head" evidence="13">
    <location>
        <begin position="171"/>
        <end position="197"/>
    </location>
</feature>
<keyword evidence="10" id="KW-0998">Cell outer membrane</keyword>
<keyword evidence="8" id="KW-0653">Protein transport</keyword>
<evidence type="ECO:0000256" key="9">
    <source>
        <dbReference type="ARBA" id="ARBA00023136"/>
    </source>
</evidence>
<dbReference type="AlphaFoldDB" id="A0AAJ2EPK2"/>
<keyword evidence="7" id="KW-0732">Signal</keyword>
<accession>A0AAJ2EPK2</accession>
<evidence type="ECO:0000313" key="16">
    <source>
        <dbReference type="Proteomes" id="UP001255601"/>
    </source>
</evidence>
<evidence type="ECO:0000256" key="8">
    <source>
        <dbReference type="ARBA" id="ARBA00022927"/>
    </source>
</evidence>
<keyword evidence="9 11" id="KW-0472">Membrane</keyword>
<feature type="domain" description="Trimeric autotransporter adhesin YadA-like C-terminal membrane anchor" evidence="12">
    <location>
        <begin position="617"/>
        <end position="674"/>
    </location>
</feature>
<name>A0AAJ2EPK2_9HYPH</name>
<keyword evidence="6 11" id="KW-0812">Transmembrane</keyword>
<evidence type="ECO:0000256" key="5">
    <source>
        <dbReference type="ARBA" id="ARBA00022452"/>
    </source>
</evidence>
<evidence type="ECO:0000256" key="10">
    <source>
        <dbReference type="ARBA" id="ARBA00023237"/>
    </source>
</evidence>
<proteinExistence type="inferred from homology"/>
<dbReference type="Pfam" id="PF03895">
    <property type="entry name" value="YadA_anchor"/>
    <property type="match status" value="1"/>
</dbReference>
<feature type="transmembrane region" description="Helical" evidence="11">
    <location>
        <begin position="53"/>
        <end position="72"/>
    </location>
</feature>
<keyword evidence="5" id="KW-1134">Transmembrane beta strand</keyword>
<keyword evidence="11" id="KW-1133">Transmembrane helix</keyword>
<dbReference type="GO" id="GO:0015031">
    <property type="term" value="P:protein transport"/>
    <property type="evidence" value="ECO:0007669"/>
    <property type="project" value="UniProtKB-KW"/>
</dbReference>
<feature type="domain" description="Trimeric autotransporter adhesin YadA-like head" evidence="13">
    <location>
        <begin position="213"/>
        <end position="239"/>
    </location>
</feature>
<evidence type="ECO:0000256" key="3">
    <source>
        <dbReference type="ARBA" id="ARBA00005848"/>
    </source>
</evidence>
<evidence type="ECO:0000256" key="4">
    <source>
        <dbReference type="ARBA" id="ARBA00022448"/>
    </source>
</evidence>
<comment type="caution">
    <text evidence="15">The sequence shown here is derived from an EMBL/GenBank/DDBJ whole genome shotgun (WGS) entry which is preliminary data.</text>
</comment>
<dbReference type="InterPro" id="IPR045584">
    <property type="entry name" value="Pilin-like"/>
</dbReference>
<evidence type="ECO:0000259" key="14">
    <source>
        <dbReference type="Pfam" id="PF05662"/>
    </source>
</evidence>
<feature type="domain" description="Trimeric autotransporter adhesin YadA-like stalk" evidence="14">
    <location>
        <begin position="463"/>
        <end position="497"/>
    </location>
</feature>
<evidence type="ECO:0000256" key="1">
    <source>
        <dbReference type="ARBA" id="ARBA00004241"/>
    </source>
</evidence>
<gene>
    <name evidence="15" type="ORF">QE369_000374</name>
</gene>
<dbReference type="GO" id="GO:0009986">
    <property type="term" value="C:cell surface"/>
    <property type="evidence" value="ECO:0007669"/>
    <property type="project" value="UniProtKB-SubCell"/>
</dbReference>
<dbReference type="Pfam" id="PF05658">
    <property type="entry name" value="YadA_head"/>
    <property type="match status" value="4"/>
</dbReference>
<keyword evidence="4" id="KW-0813">Transport</keyword>
<dbReference type="Gene3D" id="2.150.10.10">
    <property type="entry name" value="Serralysin-like metalloprotease, C-terminal"/>
    <property type="match status" value="3"/>
</dbReference>
<reference evidence="15" key="1">
    <citation type="submission" date="2023-08" db="EMBL/GenBank/DDBJ databases">
        <title>Functional and genomic diversity of the sorghum phyllosphere microbiome.</title>
        <authorList>
            <person name="Shade A."/>
        </authorList>
    </citation>
    <scope>NUCLEOTIDE SEQUENCE</scope>
    <source>
        <strain evidence="15">SORGH_AS_0974</strain>
    </source>
</reference>
<feature type="domain" description="Trimeric autotransporter adhesin YadA-like head" evidence="13">
    <location>
        <begin position="383"/>
        <end position="409"/>
    </location>
</feature>
<evidence type="ECO:0000259" key="12">
    <source>
        <dbReference type="Pfam" id="PF03895"/>
    </source>
</evidence>
<dbReference type="EMBL" id="JAVIZC010000001">
    <property type="protein sequence ID" value="MDR6100196.1"/>
    <property type="molecule type" value="Genomic_DNA"/>
</dbReference>
<dbReference type="Pfam" id="PF05662">
    <property type="entry name" value="YadA_stalk"/>
    <property type="match status" value="3"/>
</dbReference>
<comment type="similarity">
    <text evidence="3">Belongs to the autotransporter-2 (AT-2) (TC 1.B.40) family.</text>
</comment>
<dbReference type="Gene3D" id="3.30.1300.30">
    <property type="entry name" value="GSPII I/J protein-like"/>
    <property type="match status" value="1"/>
</dbReference>
<dbReference type="InterPro" id="IPR005594">
    <property type="entry name" value="YadA_C"/>
</dbReference>
<dbReference type="GO" id="GO:0009279">
    <property type="term" value="C:cell outer membrane"/>
    <property type="evidence" value="ECO:0007669"/>
    <property type="project" value="UniProtKB-SubCell"/>
</dbReference>
<dbReference type="InterPro" id="IPR008635">
    <property type="entry name" value="Coiled_stalk_dom"/>
</dbReference>
<feature type="domain" description="Trimeric autotransporter adhesin YadA-like stalk" evidence="14">
    <location>
        <begin position="279"/>
        <end position="309"/>
    </location>
</feature>
<sequence>MQSNYVWSKSLSGGPRFIYSWLPSGTDSRTHRRRLMAVLRMAFRVIGMGRGRLGVGCFSVFGVAITGAMVLGDAPEALAGTCIQGTSISATNTGGNSPATCDQFSIAIGGGSGATATGISVAIGDAAGATGENSTALGRQTKALGDFSVAIGQGSNATETNTIAIGRISRATGTGATALGANSNAANTNAVAVGLNSSATGSSSLALGSSSSASGQGAIALGNGARATNAGAVALGQGSTTAAAIATSGTTIAGQNYSFAGTAPTSTVSIGAVGAERTLTNLAAGRLSATSTDAVNGSQLFATNQAVNKVDGKVDTMGNSVASVFGGGTVYDSATGKITGNFNYAGSSYGSVQNVFDQINGWINGGSGIKYFHANSSLADSVATGTNSVAIGPQASSGGANSVALGNNAQANGTNSVALGANSVAGNAVATTSTVINGKTYDFAGGAPVGTISVGDAGSERTITNVAAGRVTADSTDAVNGSQLHATNSAVEALAQDVGSIGEIAENAVVYDKNPDGSRANSVSLIGGDPNTPVVVRNVAAGTAPTDAVNVGQLTDGLSSTLTQSKTYTDQVAGRTLDQANAYTDQRFNQLSADVSGAVSEARQAAAIGLAAASLRYDDRPGKLSLGVGGGFWRGEGALAFGAGYTSEDQRFRTNISATTSDGNWGVGAGLTMTLN</sequence>
<dbReference type="Proteomes" id="UP001255601">
    <property type="component" value="Unassembled WGS sequence"/>
</dbReference>
<organism evidence="15 16">
    <name type="scientific">Agrobacterium larrymoorei</name>
    <dbReference type="NCBI Taxonomy" id="160699"/>
    <lineage>
        <taxon>Bacteria</taxon>
        <taxon>Pseudomonadati</taxon>
        <taxon>Pseudomonadota</taxon>
        <taxon>Alphaproteobacteria</taxon>
        <taxon>Hyphomicrobiales</taxon>
        <taxon>Rhizobiaceae</taxon>
        <taxon>Rhizobium/Agrobacterium group</taxon>
        <taxon>Agrobacterium</taxon>
    </lineage>
</organism>
<dbReference type="Gene3D" id="1.20.5.2280">
    <property type="match status" value="1"/>
</dbReference>
<feature type="domain" description="Trimeric autotransporter adhesin YadA-like head" evidence="13">
    <location>
        <begin position="129"/>
        <end position="155"/>
    </location>
</feature>
<comment type="subcellular location">
    <subcellularLocation>
        <location evidence="2">Cell outer membrane</location>
    </subcellularLocation>
    <subcellularLocation>
        <location evidence="1">Cell surface</location>
    </subcellularLocation>
</comment>
<dbReference type="CDD" id="cd12820">
    <property type="entry name" value="LbR_YadA-like"/>
    <property type="match status" value="1"/>
</dbReference>
<evidence type="ECO:0000256" key="11">
    <source>
        <dbReference type="SAM" id="Phobius"/>
    </source>
</evidence>
<feature type="domain" description="Trimeric autotransporter adhesin YadA-like stalk" evidence="14">
    <location>
        <begin position="538"/>
        <end position="572"/>
    </location>
</feature>
<dbReference type="SUPFAM" id="SSF101967">
    <property type="entry name" value="Adhesin YadA, collagen-binding domain"/>
    <property type="match status" value="3"/>
</dbReference>
<evidence type="ECO:0000313" key="15">
    <source>
        <dbReference type="EMBL" id="MDR6100196.1"/>
    </source>
</evidence>
<protein>
    <submittedName>
        <fullName evidence="15">Autotransporter adhesin</fullName>
    </submittedName>
</protein>
<evidence type="ECO:0000256" key="2">
    <source>
        <dbReference type="ARBA" id="ARBA00004442"/>
    </source>
</evidence>